<dbReference type="Proteomes" id="UP001152533">
    <property type="component" value="Unassembled WGS sequence"/>
</dbReference>
<dbReference type="Gene3D" id="3.90.25.10">
    <property type="entry name" value="UDP-galactose 4-epimerase, domain 1"/>
    <property type="match status" value="1"/>
</dbReference>
<dbReference type="AlphaFoldDB" id="A0A9W4RM04"/>
<evidence type="ECO:0000256" key="2">
    <source>
        <dbReference type="ARBA" id="ARBA00023002"/>
    </source>
</evidence>
<accession>A0A9W4RM04</accession>
<dbReference type="InterPro" id="IPR045312">
    <property type="entry name" value="PCBER-like"/>
</dbReference>
<dbReference type="SUPFAM" id="SSF51735">
    <property type="entry name" value="NAD(P)-binding Rossmann-fold domains"/>
    <property type="match status" value="1"/>
</dbReference>
<feature type="domain" description="NmrA-like" evidence="3">
    <location>
        <begin position="8"/>
        <end position="239"/>
    </location>
</feature>
<protein>
    <recommendedName>
        <fullName evidence="3">NmrA-like domain-containing protein</fullName>
    </recommendedName>
</protein>
<evidence type="ECO:0000313" key="5">
    <source>
        <dbReference type="Proteomes" id="UP001152533"/>
    </source>
</evidence>
<keyword evidence="5" id="KW-1185">Reference proteome</keyword>
<keyword evidence="1" id="KW-0521">NADP</keyword>
<evidence type="ECO:0000259" key="3">
    <source>
        <dbReference type="Pfam" id="PF05368"/>
    </source>
</evidence>
<dbReference type="PANTHER" id="PTHR47706">
    <property type="entry name" value="NMRA-LIKE FAMILY PROTEIN"/>
    <property type="match status" value="1"/>
</dbReference>
<dbReference type="CDD" id="cd05259">
    <property type="entry name" value="PCBER_SDR_a"/>
    <property type="match status" value="1"/>
</dbReference>
<name>A0A9W4RM04_9PEZI</name>
<dbReference type="EMBL" id="CAMGZC010000113">
    <property type="protein sequence ID" value="CAI0643580.1"/>
    <property type="molecule type" value="Genomic_DNA"/>
</dbReference>
<dbReference type="Gene3D" id="3.40.50.720">
    <property type="entry name" value="NAD(P)-binding Rossmann-like Domain"/>
    <property type="match status" value="1"/>
</dbReference>
<organism evidence="4 5">
    <name type="scientific">Colletotrichum noveboracense</name>
    <dbReference type="NCBI Taxonomy" id="2664923"/>
    <lineage>
        <taxon>Eukaryota</taxon>
        <taxon>Fungi</taxon>
        <taxon>Dikarya</taxon>
        <taxon>Ascomycota</taxon>
        <taxon>Pezizomycotina</taxon>
        <taxon>Sordariomycetes</taxon>
        <taxon>Hypocreomycetidae</taxon>
        <taxon>Glomerellales</taxon>
        <taxon>Glomerellaceae</taxon>
        <taxon>Colletotrichum</taxon>
        <taxon>Colletotrichum gloeosporioides species complex</taxon>
    </lineage>
</organism>
<sequence length="329" mass="35093">MNSTSIRKVLVIGASGNVGTSAIKALLEDGFQVTGLTRETSVASLPKGVTHLKSDFSEASLANVFRGQDQDAIVSTLSSISPAGALASQNSLIDMAIAAGVKVFIPSEYGVDTSDSSAPEIIPFLTDKIDTLDYLKKNQDKISWAAIVSGAMFDWGLAIPGFGGWNVAARTVTIYDGGDIAFDTSNLDQVGRAISKSLKNPELTKNQHVYVNSFTITQDQVLRALEKVTGEKFDIFHGSVEELWQTGAAQVRDGQPLGALGLIAGAVYGKGGLAQYSAKRGLWNEKLARAIANDGIQFLLVKIALDAHSQVQIQASKPYQSNRWTRSGK</sequence>
<dbReference type="InterPro" id="IPR008030">
    <property type="entry name" value="NmrA-like"/>
</dbReference>
<proteinExistence type="predicted"/>
<dbReference type="PANTHER" id="PTHR47706:SF10">
    <property type="entry name" value="NMRA-LIKE DOMAIN-CONTAINING PROTEIN"/>
    <property type="match status" value="1"/>
</dbReference>
<dbReference type="GO" id="GO:0016491">
    <property type="term" value="F:oxidoreductase activity"/>
    <property type="evidence" value="ECO:0007669"/>
    <property type="project" value="UniProtKB-KW"/>
</dbReference>
<dbReference type="InterPro" id="IPR036291">
    <property type="entry name" value="NAD(P)-bd_dom_sf"/>
</dbReference>
<evidence type="ECO:0000313" key="4">
    <source>
        <dbReference type="EMBL" id="CAI0643580.1"/>
    </source>
</evidence>
<dbReference type="Pfam" id="PF05368">
    <property type="entry name" value="NmrA"/>
    <property type="match status" value="1"/>
</dbReference>
<evidence type="ECO:0000256" key="1">
    <source>
        <dbReference type="ARBA" id="ARBA00022857"/>
    </source>
</evidence>
<comment type="caution">
    <text evidence="4">The sequence shown here is derived from an EMBL/GenBank/DDBJ whole genome shotgun (WGS) entry which is preliminary data.</text>
</comment>
<keyword evidence="2" id="KW-0560">Oxidoreductase</keyword>
<dbReference type="InterPro" id="IPR051609">
    <property type="entry name" value="NmrA/Isoflavone_reductase-like"/>
</dbReference>
<reference evidence="4" key="1">
    <citation type="submission" date="2022-08" db="EMBL/GenBank/DDBJ databases">
        <authorList>
            <person name="Giroux E."/>
            <person name="Giroux E."/>
        </authorList>
    </citation>
    <scope>NUCLEOTIDE SEQUENCE</scope>
    <source>
        <strain evidence="4">H1091258</strain>
    </source>
</reference>
<gene>
    <name evidence="4" type="ORF">CGXH109_LOCUS26763</name>
</gene>